<dbReference type="PANTHER" id="PTHR48043:SF145">
    <property type="entry name" value="FI06409P-RELATED"/>
    <property type="match status" value="1"/>
</dbReference>
<evidence type="ECO:0000313" key="4">
    <source>
        <dbReference type="EMBL" id="KAJ9587121.1"/>
    </source>
</evidence>
<comment type="similarity">
    <text evidence="1">Belongs to the UDP-glycosyltransferase family.</text>
</comment>
<keyword evidence="3" id="KW-0808">Transferase</keyword>
<dbReference type="Proteomes" id="UP001233999">
    <property type="component" value="Unassembled WGS sequence"/>
</dbReference>
<evidence type="ECO:0000313" key="5">
    <source>
        <dbReference type="Proteomes" id="UP001233999"/>
    </source>
</evidence>
<dbReference type="InterPro" id="IPR002213">
    <property type="entry name" value="UDP_glucos_trans"/>
</dbReference>
<sequence length="98" mass="11768">MNQFSFQDLEDYINGAEHGVIYFNMGSIIKTESFPTEIMNEFFQAFSELPHRILWKWESDEMSGKPENVKISRWLPQFDILSNLYNVKFLYTLYYTFS</sequence>
<dbReference type="Pfam" id="PF00201">
    <property type="entry name" value="UDPGT"/>
    <property type="match status" value="1"/>
</dbReference>
<comment type="caution">
    <text evidence="4">The sequence shown here is derived from an EMBL/GenBank/DDBJ whole genome shotgun (WGS) entry which is preliminary data.</text>
</comment>
<dbReference type="EMBL" id="JASPKZ010006577">
    <property type="protein sequence ID" value="KAJ9587121.1"/>
    <property type="molecule type" value="Genomic_DNA"/>
</dbReference>
<proteinExistence type="inferred from homology"/>
<reference evidence="4" key="1">
    <citation type="journal article" date="2023" name="IScience">
        <title>Live-bearing cockroach genome reveals convergent evolutionary mechanisms linked to viviparity in insects and beyond.</title>
        <authorList>
            <person name="Fouks B."/>
            <person name="Harrison M.C."/>
            <person name="Mikhailova A.A."/>
            <person name="Marchal E."/>
            <person name="English S."/>
            <person name="Carruthers M."/>
            <person name="Jennings E.C."/>
            <person name="Chiamaka E.L."/>
            <person name="Frigard R.A."/>
            <person name="Pippel M."/>
            <person name="Attardo G.M."/>
            <person name="Benoit J.B."/>
            <person name="Bornberg-Bauer E."/>
            <person name="Tobe S.S."/>
        </authorList>
    </citation>
    <scope>NUCLEOTIDE SEQUENCE</scope>
    <source>
        <strain evidence="4">Stay&amp;Tobe</strain>
    </source>
</reference>
<evidence type="ECO:0000256" key="1">
    <source>
        <dbReference type="ARBA" id="ARBA00009995"/>
    </source>
</evidence>
<protein>
    <recommendedName>
        <fullName evidence="6">UDP-glucuronosyltransferase</fullName>
    </recommendedName>
</protein>
<evidence type="ECO:0008006" key="6">
    <source>
        <dbReference type="Google" id="ProtNLM"/>
    </source>
</evidence>
<dbReference type="InterPro" id="IPR050271">
    <property type="entry name" value="UDP-glycosyltransferase"/>
</dbReference>
<reference evidence="4" key="2">
    <citation type="submission" date="2023-05" db="EMBL/GenBank/DDBJ databases">
        <authorList>
            <person name="Fouks B."/>
        </authorList>
    </citation>
    <scope>NUCLEOTIDE SEQUENCE</scope>
    <source>
        <strain evidence="4">Stay&amp;Tobe</strain>
        <tissue evidence="4">Testes</tissue>
    </source>
</reference>
<dbReference type="GO" id="GO:0008194">
    <property type="term" value="F:UDP-glycosyltransferase activity"/>
    <property type="evidence" value="ECO:0007669"/>
    <property type="project" value="InterPro"/>
</dbReference>
<dbReference type="Gene3D" id="3.40.50.2000">
    <property type="entry name" value="Glycogen Phosphorylase B"/>
    <property type="match status" value="1"/>
</dbReference>
<keyword evidence="2" id="KW-0328">Glycosyltransferase</keyword>
<gene>
    <name evidence="4" type="ORF">L9F63_028310</name>
</gene>
<dbReference type="PANTHER" id="PTHR48043">
    <property type="entry name" value="EG:EG0003.4 PROTEIN-RELATED"/>
    <property type="match status" value="1"/>
</dbReference>
<evidence type="ECO:0000256" key="3">
    <source>
        <dbReference type="ARBA" id="ARBA00022679"/>
    </source>
</evidence>
<accession>A0AAD7ZUU8</accession>
<name>A0AAD7ZUU8_DIPPU</name>
<dbReference type="AlphaFoldDB" id="A0AAD7ZUU8"/>
<organism evidence="4 5">
    <name type="scientific">Diploptera punctata</name>
    <name type="common">Pacific beetle cockroach</name>
    <dbReference type="NCBI Taxonomy" id="6984"/>
    <lineage>
        <taxon>Eukaryota</taxon>
        <taxon>Metazoa</taxon>
        <taxon>Ecdysozoa</taxon>
        <taxon>Arthropoda</taxon>
        <taxon>Hexapoda</taxon>
        <taxon>Insecta</taxon>
        <taxon>Pterygota</taxon>
        <taxon>Neoptera</taxon>
        <taxon>Polyneoptera</taxon>
        <taxon>Dictyoptera</taxon>
        <taxon>Blattodea</taxon>
        <taxon>Blaberoidea</taxon>
        <taxon>Blaberidae</taxon>
        <taxon>Diplopterinae</taxon>
        <taxon>Diploptera</taxon>
    </lineage>
</organism>
<keyword evidence="5" id="KW-1185">Reference proteome</keyword>
<dbReference type="SUPFAM" id="SSF53756">
    <property type="entry name" value="UDP-Glycosyltransferase/glycogen phosphorylase"/>
    <property type="match status" value="1"/>
</dbReference>
<evidence type="ECO:0000256" key="2">
    <source>
        <dbReference type="ARBA" id="ARBA00022676"/>
    </source>
</evidence>